<dbReference type="PANTHER" id="PTHR21137:SF35">
    <property type="entry name" value="ODORANT RECEPTOR 19A-RELATED"/>
    <property type="match status" value="1"/>
</dbReference>
<dbReference type="InterPro" id="IPR004117">
    <property type="entry name" value="7tm6_olfct_rcpt"/>
</dbReference>
<evidence type="ECO:0000256" key="10">
    <source>
        <dbReference type="RuleBase" id="RU351113"/>
    </source>
</evidence>
<evidence type="ECO:0000313" key="12">
    <source>
        <dbReference type="Proteomes" id="UP001168821"/>
    </source>
</evidence>
<feature type="transmembrane region" description="Helical" evidence="10">
    <location>
        <begin position="253"/>
        <end position="274"/>
    </location>
</feature>
<name>A0AA38IXW3_9CUCU</name>
<keyword evidence="5 10" id="KW-0552">Olfaction</keyword>
<feature type="transmembrane region" description="Helical" evidence="10">
    <location>
        <begin position="36"/>
        <end position="61"/>
    </location>
</feature>
<proteinExistence type="inferred from homology"/>
<keyword evidence="9 10" id="KW-0807">Transducer</keyword>
<accession>A0AA38IXW3</accession>
<dbReference type="GO" id="GO:0007165">
    <property type="term" value="P:signal transduction"/>
    <property type="evidence" value="ECO:0007669"/>
    <property type="project" value="UniProtKB-KW"/>
</dbReference>
<feature type="transmembrane region" description="Helical" evidence="10">
    <location>
        <begin position="73"/>
        <end position="90"/>
    </location>
</feature>
<keyword evidence="4 10" id="KW-0812">Transmembrane</keyword>
<keyword evidence="2" id="KW-1003">Cell membrane</keyword>
<gene>
    <name evidence="11" type="ORF">Zmor_007887</name>
</gene>
<evidence type="ECO:0000256" key="8">
    <source>
        <dbReference type="ARBA" id="ARBA00023170"/>
    </source>
</evidence>
<comment type="subcellular location">
    <subcellularLocation>
        <location evidence="1 10">Cell membrane</location>
        <topology evidence="1 10">Multi-pass membrane protein</topology>
    </subcellularLocation>
</comment>
<sequence length="384" mass="44589">METKYDWESNIKMNILTLRALGLWPKGDTTYKPGLYMLHAAILLTVLLLGHLFFQAVNIYFIRTNLEAVTGTIYVLLVEMIVVFKVNYLVRNMGMVKQLLSILKTDMFQPKNSEQIGAIHTSLWFWRIIYNILLYSCIGTNMFWAIYPLMDRSAREEKRLPFLAWYPFDTSKSPAYEITYIYQVISVCTITTLHVNIDALVAALNVFNGSQFDILCDNLRNLHKLGGSIAANFLICVKHHKEILSFSDRFNKFLNWILFIQFFIFTFCIGMTLFQLTVVAPMSSEFYSLVAYGLAITTQIFMYCWFGNEIEVKSSKIPYATFECDWTSFSLDVKKMLLFFTLRAQKPVKLSALNLFYLSLETFLRILKTSYSYFALLQQVNADK</sequence>
<comment type="caution">
    <text evidence="10">Lacks conserved residue(s) required for the propagation of feature annotation.</text>
</comment>
<evidence type="ECO:0000256" key="7">
    <source>
        <dbReference type="ARBA" id="ARBA00023136"/>
    </source>
</evidence>
<dbReference type="GO" id="GO:0005549">
    <property type="term" value="F:odorant binding"/>
    <property type="evidence" value="ECO:0007669"/>
    <property type="project" value="InterPro"/>
</dbReference>
<feature type="transmembrane region" description="Helical" evidence="10">
    <location>
        <begin position="286"/>
        <end position="306"/>
    </location>
</feature>
<keyword evidence="7 10" id="KW-0472">Membrane</keyword>
<evidence type="ECO:0000256" key="2">
    <source>
        <dbReference type="ARBA" id="ARBA00022475"/>
    </source>
</evidence>
<comment type="similarity">
    <text evidence="10">Belongs to the insect chemoreceptor superfamily. Heteromeric odorant receptor channel (TC 1.A.69) family.</text>
</comment>
<dbReference type="AlphaFoldDB" id="A0AA38IXW3"/>
<protein>
    <recommendedName>
        <fullName evidence="10">Odorant receptor</fullName>
    </recommendedName>
</protein>
<feature type="transmembrane region" description="Helical" evidence="10">
    <location>
        <begin position="128"/>
        <end position="150"/>
    </location>
</feature>
<keyword evidence="12" id="KW-1185">Reference proteome</keyword>
<keyword evidence="3 10" id="KW-0716">Sensory transduction</keyword>
<organism evidence="11 12">
    <name type="scientific">Zophobas morio</name>
    <dbReference type="NCBI Taxonomy" id="2755281"/>
    <lineage>
        <taxon>Eukaryota</taxon>
        <taxon>Metazoa</taxon>
        <taxon>Ecdysozoa</taxon>
        <taxon>Arthropoda</taxon>
        <taxon>Hexapoda</taxon>
        <taxon>Insecta</taxon>
        <taxon>Pterygota</taxon>
        <taxon>Neoptera</taxon>
        <taxon>Endopterygota</taxon>
        <taxon>Coleoptera</taxon>
        <taxon>Polyphaga</taxon>
        <taxon>Cucujiformia</taxon>
        <taxon>Tenebrionidae</taxon>
        <taxon>Zophobas</taxon>
    </lineage>
</organism>
<evidence type="ECO:0000256" key="5">
    <source>
        <dbReference type="ARBA" id="ARBA00022725"/>
    </source>
</evidence>
<keyword evidence="8 10" id="KW-0675">Receptor</keyword>
<evidence type="ECO:0000256" key="4">
    <source>
        <dbReference type="ARBA" id="ARBA00022692"/>
    </source>
</evidence>
<evidence type="ECO:0000256" key="3">
    <source>
        <dbReference type="ARBA" id="ARBA00022606"/>
    </source>
</evidence>
<reference evidence="11" key="1">
    <citation type="journal article" date="2023" name="G3 (Bethesda)">
        <title>Whole genome assemblies of Zophobas morio and Tenebrio molitor.</title>
        <authorList>
            <person name="Kaur S."/>
            <person name="Stinson S.A."/>
            <person name="diCenzo G.C."/>
        </authorList>
    </citation>
    <scope>NUCLEOTIDE SEQUENCE</scope>
    <source>
        <strain evidence="11">QUZm001</strain>
    </source>
</reference>
<evidence type="ECO:0000256" key="1">
    <source>
        <dbReference type="ARBA" id="ARBA00004651"/>
    </source>
</evidence>
<dbReference type="GO" id="GO:0004984">
    <property type="term" value="F:olfactory receptor activity"/>
    <property type="evidence" value="ECO:0007669"/>
    <property type="project" value="InterPro"/>
</dbReference>
<dbReference type="EMBL" id="JALNTZ010000002">
    <property type="protein sequence ID" value="KAJ3663648.1"/>
    <property type="molecule type" value="Genomic_DNA"/>
</dbReference>
<evidence type="ECO:0000256" key="6">
    <source>
        <dbReference type="ARBA" id="ARBA00022989"/>
    </source>
</evidence>
<comment type="caution">
    <text evidence="11">The sequence shown here is derived from an EMBL/GenBank/DDBJ whole genome shotgun (WGS) entry which is preliminary data.</text>
</comment>
<keyword evidence="6 10" id="KW-1133">Transmembrane helix</keyword>
<dbReference type="Proteomes" id="UP001168821">
    <property type="component" value="Unassembled WGS sequence"/>
</dbReference>
<dbReference type="Pfam" id="PF02949">
    <property type="entry name" value="7tm_6"/>
    <property type="match status" value="1"/>
</dbReference>
<dbReference type="GO" id="GO:0005886">
    <property type="term" value="C:plasma membrane"/>
    <property type="evidence" value="ECO:0007669"/>
    <property type="project" value="UniProtKB-SubCell"/>
</dbReference>
<evidence type="ECO:0000256" key="9">
    <source>
        <dbReference type="ARBA" id="ARBA00023224"/>
    </source>
</evidence>
<evidence type="ECO:0000313" key="11">
    <source>
        <dbReference type="EMBL" id="KAJ3663648.1"/>
    </source>
</evidence>
<dbReference type="PANTHER" id="PTHR21137">
    <property type="entry name" value="ODORANT RECEPTOR"/>
    <property type="match status" value="1"/>
</dbReference>